<dbReference type="PANTHER" id="PTHR24025:SF0">
    <property type="entry name" value="DESMOCOLLIN-2"/>
    <property type="match status" value="1"/>
</dbReference>
<dbReference type="PROSITE" id="PS00232">
    <property type="entry name" value="CADHERIN_1"/>
    <property type="match status" value="1"/>
</dbReference>
<keyword evidence="9" id="KW-0472">Membrane</keyword>
<dbReference type="AlphaFoldDB" id="H9GPS5"/>
<dbReference type="HOGENOM" id="CLU_005284_5_2_1"/>
<dbReference type="InterPro" id="IPR027397">
    <property type="entry name" value="Catenin-bd_sf"/>
</dbReference>
<dbReference type="InterPro" id="IPR020894">
    <property type="entry name" value="Cadherin_CS"/>
</dbReference>
<dbReference type="Proteomes" id="UP000001646">
    <property type="component" value="Unplaced"/>
</dbReference>
<keyword evidence="17" id="KW-1185">Reference proteome</keyword>
<dbReference type="GO" id="GO:0005509">
    <property type="term" value="F:calcium ion binding"/>
    <property type="evidence" value="ECO:0000318"/>
    <property type="project" value="GO_Central"/>
</dbReference>
<comment type="function">
    <text evidence="13">Cadherins are calcium-dependent cell adhesion proteins.</text>
</comment>
<keyword evidence="10" id="KW-0325">Glycoprotein</keyword>
<evidence type="ECO:0000313" key="17">
    <source>
        <dbReference type="Proteomes" id="UP000001646"/>
    </source>
</evidence>
<dbReference type="Ensembl" id="ENSACAT00000017911.3">
    <property type="protein sequence ID" value="ENSACAP00000017565.3"/>
    <property type="gene ID" value="ENSACAG00000017838.3"/>
</dbReference>
<dbReference type="PRINTS" id="PR01820">
    <property type="entry name" value="DESMOCOLLIN"/>
</dbReference>
<dbReference type="FunFam" id="2.60.40.60:FF:000083">
    <property type="entry name" value="Desmoglein 1"/>
    <property type="match status" value="1"/>
</dbReference>
<keyword evidence="2" id="KW-1003">Cell membrane</keyword>
<evidence type="ECO:0000256" key="6">
    <source>
        <dbReference type="ARBA" id="ARBA00022837"/>
    </source>
</evidence>
<dbReference type="FunFam" id="2.60.40.60:FF:000022">
    <property type="entry name" value="Cadherin 2"/>
    <property type="match status" value="1"/>
</dbReference>
<dbReference type="GO" id="GO:0005886">
    <property type="term" value="C:plasma membrane"/>
    <property type="evidence" value="ECO:0007669"/>
    <property type="project" value="UniProtKB-SubCell"/>
</dbReference>
<keyword evidence="14" id="KW-0732">Signal</keyword>
<evidence type="ECO:0000256" key="5">
    <source>
        <dbReference type="ARBA" id="ARBA00022737"/>
    </source>
</evidence>
<keyword evidence="5" id="KW-0677">Repeat</keyword>
<reference evidence="16" key="3">
    <citation type="submission" date="2025-09" db="UniProtKB">
        <authorList>
            <consortium name="Ensembl"/>
        </authorList>
    </citation>
    <scope>IDENTIFICATION</scope>
</reference>
<feature type="domain" description="Cadherin" evidence="15">
    <location>
        <begin position="251"/>
        <end position="365"/>
    </location>
</feature>
<dbReference type="FunFam" id="2.60.40.60:FF:000027">
    <property type="entry name" value="Cadherin 2"/>
    <property type="match status" value="1"/>
</dbReference>
<accession>H9GPS5</accession>
<feature type="domain" description="Cadherin" evidence="15">
    <location>
        <begin position="603"/>
        <end position="691"/>
    </location>
</feature>
<dbReference type="eggNOG" id="KOG3594">
    <property type="taxonomic scope" value="Eukaryota"/>
</dbReference>
<dbReference type="PROSITE" id="PS50268">
    <property type="entry name" value="CADHERIN_2"/>
    <property type="match status" value="5"/>
</dbReference>
<keyword evidence="4" id="KW-0479">Metal-binding</keyword>
<evidence type="ECO:0000256" key="3">
    <source>
        <dbReference type="ARBA" id="ARBA00022692"/>
    </source>
</evidence>
<name>H9GPS5_ANOCA</name>
<evidence type="ECO:0000256" key="4">
    <source>
        <dbReference type="ARBA" id="ARBA00022723"/>
    </source>
</evidence>
<dbReference type="InParanoid" id="H9GPS5"/>
<dbReference type="SMART" id="SM01055">
    <property type="entry name" value="Cadherin_pro"/>
    <property type="match status" value="1"/>
</dbReference>
<dbReference type="GO" id="GO:0007156">
    <property type="term" value="P:homophilic cell adhesion via plasma membrane adhesion molecules"/>
    <property type="evidence" value="ECO:0007669"/>
    <property type="project" value="InterPro"/>
</dbReference>
<feature type="chain" id="PRO_5032617879" description="Cadherin domain-containing protein" evidence="14">
    <location>
        <begin position="36"/>
        <end position="923"/>
    </location>
</feature>
<dbReference type="Gene3D" id="2.60.40.60">
    <property type="entry name" value="Cadherins"/>
    <property type="match status" value="5"/>
</dbReference>
<feature type="domain" description="Cadherin" evidence="15">
    <location>
        <begin position="483"/>
        <end position="587"/>
    </location>
</feature>
<keyword evidence="8" id="KW-1133">Transmembrane helix</keyword>
<dbReference type="Pfam" id="PF00028">
    <property type="entry name" value="Cadherin"/>
    <property type="match status" value="4"/>
</dbReference>
<keyword evidence="3 12" id="KW-0812">Transmembrane</keyword>
<dbReference type="GO" id="GO:0030057">
    <property type="term" value="C:desmosome"/>
    <property type="evidence" value="ECO:0000318"/>
    <property type="project" value="GO_Central"/>
</dbReference>
<sequence length="923" mass="102138">MVLPAAARCKGTMLGRLVWILLLFGLLLLSGFCEACKKITFNVPHKLDAGMFIGRVNMKLCFQHFGIISSNNPNFTVLNDSLLYTTTAMSLSSHENTIALSFKGIDENEPRMIYVNLQTYSGKTARDNARRVREAVVSRTKRRWAPVPTIIMENSLGPFPMQIQQLSSDMAQKYNIKYSITGPGVDQVPLHYFYIEEDTGNLFVTCPIDREEYPEFQLICYAVTSDGYTPEVPLVHIIRIEDDNDNAPEFDHDIYTFHVLENSRIGTLVGQVTATDKDEPDTLHTKLKYRILSQHLLSPQTSALFAIHPDTGCITVASPHLDRETTSEYLLQVEVRDMGGQDFGLCNTAKVLIVIGDVNDNPPQLLHTMYEVSLLENTVNAELLCIPVSDSDEPGTPSWLASFTIIKGNEDNSFAINVDQERNVGCLVVLKGLDYEKAKERRLEIVVNNEAPYAPPPNARAISKSMVTVVVNIKDQDEGPVFEPCEYNLYIKEGLPTGTVVGNYKAKDPETGSSEGLSYRLISDPCNWIIIDRRGDLTITKVLDRDVPDNKQNHCNVTVSATDQSGKSGIGEIVMTLIDENDNYPVVTKKNYTMCKNKKPVCVTAIDKDIPPNTTPFHFEIETPTDSTWKITPHEDASALILPVADIDYGHYPILLRVYDNGGSSGTSEIMIHYCDCVIPSECVSQLSPVVPLNAAVDSTYAEYSTSFVPWGAVSTVFGSALLMLGMGAPVGYWYRKRGSTHHVVADDVAAPNLITSNTEAPGDILTDVNIFPVKTVSGSMSTILERNVKGENVAMVKGERGSTAELVKGGKSHMSGSLRHIALPLRNSYKDICAEWQDFTNPHLSEMVYLCGQDEEGKHVEEYLLPYTYEGKESPVGTLSSCTGESEEEELDFLNEPEPPFRTLAETFANSLGSTPDQTLLK</sequence>
<evidence type="ECO:0000256" key="8">
    <source>
        <dbReference type="ARBA" id="ARBA00022989"/>
    </source>
</evidence>
<dbReference type="InterPro" id="IPR014868">
    <property type="entry name" value="Cadherin_pro_dom"/>
</dbReference>
<evidence type="ECO:0000256" key="13">
    <source>
        <dbReference type="RuleBase" id="RU004357"/>
    </source>
</evidence>
<evidence type="ECO:0000313" key="16">
    <source>
        <dbReference type="Ensembl" id="ENSACAP00000017565.3"/>
    </source>
</evidence>
<proteinExistence type="predicted"/>
<protein>
    <recommendedName>
        <fullName evidence="15">Cadherin domain-containing protein</fullName>
    </recommendedName>
</protein>
<evidence type="ECO:0000256" key="2">
    <source>
        <dbReference type="ARBA" id="ARBA00022475"/>
    </source>
</evidence>
<organism evidence="16 17">
    <name type="scientific">Anolis carolinensis</name>
    <name type="common">Green anole</name>
    <name type="synonym">American chameleon</name>
    <dbReference type="NCBI Taxonomy" id="28377"/>
    <lineage>
        <taxon>Eukaryota</taxon>
        <taxon>Metazoa</taxon>
        <taxon>Chordata</taxon>
        <taxon>Craniata</taxon>
        <taxon>Vertebrata</taxon>
        <taxon>Euteleostomi</taxon>
        <taxon>Lepidosauria</taxon>
        <taxon>Squamata</taxon>
        <taxon>Bifurcata</taxon>
        <taxon>Unidentata</taxon>
        <taxon>Episquamata</taxon>
        <taxon>Toxicofera</taxon>
        <taxon>Iguania</taxon>
        <taxon>Dactyloidae</taxon>
        <taxon>Anolis</taxon>
    </lineage>
</organism>
<keyword evidence="7 12" id="KW-0130">Cell adhesion</keyword>
<dbReference type="STRING" id="28377.ENSACAP00000017565"/>
<dbReference type="Pfam" id="PF01049">
    <property type="entry name" value="CADH_Y-type_LIR"/>
    <property type="match status" value="1"/>
</dbReference>
<dbReference type="CDD" id="cd11304">
    <property type="entry name" value="Cadherin_repeat"/>
    <property type="match status" value="4"/>
</dbReference>
<dbReference type="PANTHER" id="PTHR24025">
    <property type="entry name" value="DESMOGLEIN FAMILY MEMBER"/>
    <property type="match status" value="1"/>
</dbReference>
<dbReference type="GeneID" id="103279493"/>
<dbReference type="SMART" id="SM00112">
    <property type="entry name" value="CA"/>
    <property type="match status" value="4"/>
</dbReference>
<dbReference type="InterPro" id="IPR050971">
    <property type="entry name" value="Cadherin-domain_protein"/>
</dbReference>
<dbReference type="Gene3D" id="4.10.900.10">
    <property type="entry name" value="TCF3-CBD (Catenin binding domain)"/>
    <property type="match status" value="1"/>
</dbReference>
<reference evidence="16" key="2">
    <citation type="submission" date="2025-08" db="UniProtKB">
        <authorList>
            <consortium name="Ensembl"/>
        </authorList>
    </citation>
    <scope>IDENTIFICATION</scope>
</reference>
<evidence type="ECO:0000259" key="15">
    <source>
        <dbReference type="PROSITE" id="PS50268"/>
    </source>
</evidence>
<dbReference type="OrthoDB" id="6079678at2759"/>
<evidence type="ECO:0000256" key="7">
    <source>
        <dbReference type="ARBA" id="ARBA00022889"/>
    </source>
</evidence>
<dbReference type="GeneTree" id="ENSGT01030000234624"/>
<dbReference type="InterPro" id="IPR015919">
    <property type="entry name" value="Cadherin-like_sf"/>
</dbReference>
<dbReference type="RefSeq" id="XP_016850633.1">
    <property type="nucleotide sequence ID" value="XM_016995144.2"/>
</dbReference>
<gene>
    <name evidence="16" type="primary">LOC103279493</name>
</gene>
<dbReference type="SUPFAM" id="SSF49313">
    <property type="entry name" value="Cadherin-like"/>
    <property type="match status" value="6"/>
</dbReference>
<comment type="subcellular location">
    <subcellularLocation>
        <location evidence="1 12">Cell membrane</location>
        <topology evidence="1 12">Single-pass type I membrane protein</topology>
    </subcellularLocation>
</comment>
<evidence type="ECO:0000256" key="9">
    <source>
        <dbReference type="ARBA" id="ARBA00023136"/>
    </source>
</evidence>
<dbReference type="InterPro" id="IPR002126">
    <property type="entry name" value="Cadherin-like_dom"/>
</dbReference>
<evidence type="ECO:0000256" key="10">
    <source>
        <dbReference type="ARBA" id="ARBA00023180"/>
    </source>
</evidence>
<dbReference type="InterPro" id="IPR000233">
    <property type="entry name" value="Cadherin_Y-type_LIR"/>
</dbReference>
<keyword evidence="6 11" id="KW-0106">Calcium</keyword>
<feature type="domain" description="Cadherin" evidence="15">
    <location>
        <begin position="143"/>
        <end position="250"/>
    </location>
</feature>
<dbReference type="GO" id="GO:0098609">
    <property type="term" value="P:cell-cell adhesion"/>
    <property type="evidence" value="ECO:0000318"/>
    <property type="project" value="GO_Central"/>
</dbReference>
<reference evidence="16" key="1">
    <citation type="submission" date="2009-12" db="EMBL/GenBank/DDBJ databases">
        <title>The Genome Sequence of Anolis carolinensis (Green Anole Lizard).</title>
        <authorList>
            <consortium name="The Genome Sequencing Platform"/>
            <person name="Di Palma F."/>
            <person name="Alfoldi J."/>
            <person name="Heiman D."/>
            <person name="Young S."/>
            <person name="Grabherr M."/>
            <person name="Johnson J."/>
            <person name="Lander E.S."/>
            <person name="Lindblad-Toh K."/>
        </authorList>
    </citation>
    <scope>NUCLEOTIDE SEQUENCE [LARGE SCALE GENOMIC DNA]</scope>
    <source>
        <strain evidence="16">JBL SC #1</strain>
    </source>
</reference>
<feature type="signal peptide" evidence="14">
    <location>
        <begin position="1"/>
        <end position="35"/>
    </location>
</feature>
<evidence type="ECO:0000256" key="1">
    <source>
        <dbReference type="ARBA" id="ARBA00004251"/>
    </source>
</evidence>
<feature type="domain" description="Cadherin" evidence="15">
    <location>
        <begin position="366"/>
        <end position="482"/>
    </location>
</feature>
<evidence type="ECO:0000256" key="11">
    <source>
        <dbReference type="PROSITE-ProRule" id="PRU00043"/>
    </source>
</evidence>
<dbReference type="PRINTS" id="PR00205">
    <property type="entry name" value="CADHERIN"/>
</dbReference>
<evidence type="ECO:0000256" key="12">
    <source>
        <dbReference type="RuleBase" id="RU003318"/>
    </source>
</evidence>
<evidence type="ECO:0000256" key="14">
    <source>
        <dbReference type="SAM" id="SignalP"/>
    </source>
</evidence>
<dbReference type="FunFam" id="2.60.40.60:FF:000011">
    <property type="entry name" value="Cadherin 1"/>
    <property type="match status" value="1"/>
</dbReference>
<dbReference type="KEGG" id="acs:103279493"/>